<dbReference type="AlphaFoldDB" id="A0A8K0GZZ9"/>
<gene>
    <name evidence="2" type="ORF">FNV43_RR17077</name>
</gene>
<accession>A0A8K0GZZ9</accession>
<protein>
    <submittedName>
        <fullName evidence="2">Uncharacterized protein</fullName>
    </submittedName>
</protein>
<dbReference type="EMBL" id="VOIH02000007">
    <property type="protein sequence ID" value="KAF3443156.1"/>
    <property type="molecule type" value="Genomic_DNA"/>
</dbReference>
<feature type="compositionally biased region" description="Gly residues" evidence="1">
    <location>
        <begin position="85"/>
        <end position="104"/>
    </location>
</feature>
<feature type="region of interest" description="Disordered" evidence="1">
    <location>
        <begin position="84"/>
        <end position="104"/>
    </location>
</feature>
<evidence type="ECO:0000256" key="1">
    <source>
        <dbReference type="SAM" id="MobiDB-lite"/>
    </source>
</evidence>
<proteinExistence type="predicted"/>
<dbReference type="Proteomes" id="UP000796880">
    <property type="component" value="Unassembled WGS sequence"/>
</dbReference>
<comment type="caution">
    <text evidence="2">The sequence shown here is derived from an EMBL/GenBank/DDBJ whole genome shotgun (WGS) entry which is preliminary data.</text>
</comment>
<evidence type="ECO:0000313" key="3">
    <source>
        <dbReference type="Proteomes" id="UP000796880"/>
    </source>
</evidence>
<keyword evidence="3" id="KW-1185">Reference proteome</keyword>
<organism evidence="2 3">
    <name type="scientific">Rhamnella rubrinervis</name>
    <dbReference type="NCBI Taxonomy" id="2594499"/>
    <lineage>
        <taxon>Eukaryota</taxon>
        <taxon>Viridiplantae</taxon>
        <taxon>Streptophyta</taxon>
        <taxon>Embryophyta</taxon>
        <taxon>Tracheophyta</taxon>
        <taxon>Spermatophyta</taxon>
        <taxon>Magnoliopsida</taxon>
        <taxon>eudicotyledons</taxon>
        <taxon>Gunneridae</taxon>
        <taxon>Pentapetalae</taxon>
        <taxon>rosids</taxon>
        <taxon>fabids</taxon>
        <taxon>Rosales</taxon>
        <taxon>Rhamnaceae</taxon>
        <taxon>rhamnoid group</taxon>
        <taxon>Rhamneae</taxon>
        <taxon>Rhamnella</taxon>
    </lineage>
</organism>
<reference evidence="2" key="1">
    <citation type="submission" date="2020-03" db="EMBL/GenBank/DDBJ databases">
        <title>A high-quality chromosome-level genome assembly of a woody plant with both climbing and erect habits, Rhamnella rubrinervis.</title>
        <authorList>
            <person name="Lu Z."/>
            <person name="Yang Y."/>
            <person name="Zhu X."/>
            <person name="Sun Y."/>
        </authorList>
    </citation>
    <scope>NUCLEOTIDE SEQUENCE</scope>
    <source>
        <strain evidence="2">BYM</strain>
        <tissue evidence="2">Leaf</tissue>
    </source>
</reference>
<name>A0A8K0GZZ9_9ROSA</name>
<sequence>MENRSKPLVADCRSALVMSEPIQLQALLLEDILIDRADQSFRPHSGQGMGRVTLAPPRPVVIPIIDFSYADYGAPPHCRASSDYSGGGGGGYGGSGGNNFSGGV</sequence>
<evidence type="ECO:0000313" key="2">
    <source>
        <dbReference type="EMBL" id="KAF3443156.1"/>
    </source>
</evidence>